<dbReference type="VEuPathDB" id="MicrosporidiaDB:DI09_27p70"/>
<keyword evidence="6" id="KW-1185">Reference proteome</keyword>
<dbReference type="InterPro" id="IPR036322">
    <property type="entry name" value="WD40_repeat_dom_sf"/>
</dbReference>
<dbReference type="RefSeq" id="XP_013238220.1">
    <property type="nucleotide sequence ID" value="XM_013382766.1"/>
</dbReference>
<evidence type="ECO:0000256" key="2">
    <source>
        <dbReference type="ARBA" id="ARBA00022737"/>
    </source>
</evidence>
<dbReference type="PROSITE" id="PS50082">
    <property type="entry name" value="WD_REPEATS_2"/>
    <property type="match status" value="2"/>
</dbReference>
<dbReference type="GO" id="GO:0005634">
    <property type="term" value="C:nucleus"/>
    <property type="evidence" value="ECO:0007669"/>
    <property type="project" value="TreeGrafter"/>
</dbReference>
<dbReference type="OrthoDB" id="10264376at2759"/>
<dbReference type="SMART" id="SM00320">
    <property type="entry name" value="WD40"/>
    <property type="match status" value="5"/>
</dbReference>
<dbReference type="GO" id="GO:0035861">
    <property type="term" value="C:site of double-strand break"/>
    <property type="evidence" value="ECO:0007669"/>
    <property type="project" value="TreeGrafter"/>
</dbReference>
<dbReference type="HOGENOM" id="CLU_324672_0_0_1"/>
<evidence type="ECO:0000256" key="3">
    <source>
        <dbReference type="PROSITE-ProRule" id="PRU00221"/>
    </source>
</evidence>
<proteinExistence type="predicted"/>
<feature type="repeat" description="WD" evidence="3">
    <location>
        <begin position="38"/>
        <end position="70"/>
    </location>
</feature>
<keyword evidence="1 3" id="KW-0853">WD repeat</keyword>
<dbReference type="SUPFAM" id="SSF50978">
    <property type="entry name" value="WD40 repeat-like"/>
    <property type="match status" value="1"/>
</dbReference>
<sequence length="889" mass="97629">MSSNDNGCQPEHNGNPHRHEKVEKLTFEKFSKELLVLPDKHRRAVASIGLDSSGVRMFTAGYDHNLKLWEKGLLFREDEEPFGTYPLRAIGFSSRSEKVLIIPRSPQPALVTRDGRLIGDPYLLDKRKTIGHSGAMCGGQWHPVISECFVTGSVDGTIRTWDAHSRGCASVIMAGPRIQLSAVSWLPDGSGIMSGSNAGLVQLWVNNKKQASLSLPQAALITSIAFTKNESVAIRSMDGFIRLWDMRKLSPKEPLASVSALPTAFEEADLVLSPDGALLATGISNDREGPGSLKAFDSKTLELKEEAGVVRVAWDSHQLVMGLSDGSINLFTEDNFTPRCSSSSVAKKAAQKGQSADLVYADVDINAGVYAPETDPLYDEDFIDLGPIPTRKRPDPIATKRPELPPIYGPGKGGKIGTSISQHILKHFIPDRSRAEAQGLCVNNKLARAEIVNLNLYSGANNMLDHQQLSPAGGDSLSALHLSLLSDTTSSSWLDATAENLLKNSNSSSANLFEDSMYRSFVRAQGGIAPAENLDITDCSFFEDTSTFTRKNGSQFSSSTDDASQISSSSRQSSSYHHVPSKFLDSISINHNDFSQMRLNSITADTSSIFLGRNPLTFYEPLPASLKGSGSSLNKVKRFLAAIKASHYSMQPPQKDFSFSTLQSKRKQKKSKKQPPSIGTAATAVMEPKTAAASNANKKLPAPDSLQSIIDVENEKNRTQTDPFWTRFDGCRFFQRNIHDYVHVFRIYTSGITIKFYSNASAKEKLPVDFKASPELSDLDPALQGSIFYYLKKGLQKKQIMANNDVIHYYLDTGITCIICAKTGTKTYKWPNGQVEKYFSSAASLPFGRAPNSQTNNERPRSELIHEIVYPDGTVYQRLESGKTFFSKK</sequence>
<evidence type="ECO:0000256" key="1">
    <source>
        <dbReference type="ARBA" id="ARBA00022574"/>
    </source>
</evidence>
<feature type="region of interest" description="Disordered" evidence="4">
    <location>
        <begin position="1"/>
        <end position="22"/>
    </location>
</feature>
<evidence type="ECO:0000313" key="5">
    <source>
        <dbReference type="EMBL" id="KGG51768.1"/>
    </source>
</evidence>
<feature type="compositionally biased region" description="Basic residues" evidence="4">
    <location>
        <begin position="664"/>
        <end position="673"/>
    </location>
</feature>
<dbReference type="PANTHER" id="PTHR16017">
    <property type="entry name" value="GASTRULATION DEFECTIVE PROTEIN 1-RELATED"/>
    <property type="match status" value="1"/>
</dbReference>
<evidence type="ECO:0000313" key="6">
    <source>
        <dbReference type="Proteomes" id="UP000029725"/>
    </source>
</evidence>
<feature type="region of interest" description="Disordered" evidence="4">
    <location>
        <begin position="389"/>
        <end position="410"/>
    </location>
</feature>
<feature type="repeat" description="WD" evidence="3">
    <location>
        <begin position="129"/>
        <end position="171"/>
    </location>
</feature>
<gene>
    <name evidence="5" type="ORF">DI09_27p70</name>
</gene>
<name>A0A098VRT8_9MICR</name>
<feature type="region of interest" description="Disordered" evidence="4">
    <location>
        <begin position="654"/>
        <end position="700"/>
    </location>
</feature>
<feature type="compositionally biased region" description="Low complexity" evidence="4">
    <location>
        <begin position="557"/>
        <end position="575"/>
    </location>
</feature>
<organism evidence="5 6">
    <name type="scientific">Mitosporidium daphniae</name>
    <dbReference type="NCBI Taxonomy" id="1485682"/>
    <lineage>
        <taxon>Eukaryota</taxon>
        <taxon>Fungi</taxon>
        <taxon>Fungi incertae sedis</taxon>
        <taxon>Microsporidia</taxon>
        <taxon>Mitosporidium</taxon>
    </lineage>
</organism>
<dbReference type="InterPro" id="IPR051858">
    <property type="entry name" value="WD_repeat_GAD-1"/>
</dbReference>
<dbReference type="GeneID" id="25259350"/>
<dbReference type="AlphaFoldDB" id="A0A098VRT8"/>
<dbReference type="Proteomes" id="UP000029725">
    <property type="component" value="Unassembled WGS sequence"/>
</dbReference>
<feature type="compositionally biased region" description="Basic and acidic residues" evidence="4">
    <location>
        <begin position="392"/>
        <end position="403"/>
    </location>
</feature>
<evidence type="ECO:0000256" key="4">
    <source>
        <dbReference type="SAM" id="MobiDB-lite"/>
    </source>
</evidence>
<reference evidence="5 6" key="1">
    <citation type="submission" date="2014-04" db="EMBL/GenBank/DDBJ databases">
        <title>A new species of microsporidia sheds light on the evolution of extreme parasitism.</title>
        <authorList>
            <person name="Haag K.L."/>
            <person name="James T.Y."/>
            <person name="Larsson R."/>
            <person name="Schaer T.M."/>
            <person name="Refardt D."/>
            <person name="Pombert J.-F."/>
            <person name="Ebert D."/>
        </authorList>
    </citation>
    <scope>NUCLEOTIDE SEQUENCE [LARGE SCALE GENOMIC DNA]</scope>
    <source>
        <strain evidence="5 6">UGP3</strain>
        <tissue evidence="5">Spores</tissue>
    </source>
</reference>
<protein>
    <submittedName>
        <fullName evidence="5">Uncharacterized protein</fullName>
    </submittedName>
</protein>
<dbReference type="InterPro" id="IPR047002">
    <property type="entry name" value="Tcp10_C_sf"/>
</dbReference>
<dbReference type="Gene3D" id="2.130.10.10">
    <property type="entry name" value="YVTN repeat-like/Quinoprotein amine dehydrogenase"/>
    <property type="match status" value="1"/>
</dbReference>
<dbReference type="InterPro" id="IPR015943">
    <property type="entry name" value="WD40/YVTN_repeat-like_dom_sf"/>
</dbReference>
<dbReference type="PANTHER" id="PTHR16017:SF0">
    <property type="entry name" value="WD REPEAT-CONTAINING PROTEIN 70"/>
    <property type="match status" value="1"/>
</dbReference>
<dbReference type="InterPro" id="IPR001680">
    <property type="entry name" value="WD40_rpt"/>
</dbReference>
<dbReference type="Gene3D" id="2.60.450.20">
    <property type="match status" value="1"/>
</dbReference>
<keyword evidence="2" id="KW-0677">Repeat</keyword>
<dbReference type="EMBL" id="JMKJ01000199">
    <property type="protein sequence ID" value="KGG51768.1"/>
    <property type="molecule type" value="Genomic_DNA"/>
</dbReference>
<comment type="caution">
    <text evidence="5">The sequence shown here is derived from an EMBL/GenBank/DDBJ whole genome shotgun (WGS) entry which is preliminary data.</text>
</comment>
<accession>A0A098VRT8</accession>
<feature type="region of interest" description="Disordered" evidence="4">
    <location>
        <begin position="552"/>
        <end position="576"/>
    </location>
</feature>